<organism evidence="1 2">
    <name type="scientific">Persea americana</name>
    <name type="common">Avocado</name>
    <dbReference type="NCBI Taxonomy" id="3435"/>
    <lineage>
        <taxon>Eukaryota</taxon>
        <taxon>Viridiplantae</taxon>
        <taxon>Streptophyta</taxon>
        <taxon>Embryophyta</taxon>
        <taxon>Tracheophyta</taxon>
        <taxon>Spermatophyta</taxon>
        <taxon>Magnoliopsida</taxon>
        <taxon>Magnoliidae</taxon>
        <taxon>Laurales</taxon>
        <taxon>Lauraceae</taxon>
        <taxon>Persea</taxon>
    </lineage>
</organism>
<keyword evidence="2" id="KW-1185">Reference proteome</keyword>
<dbReference type="EMBL" id="CM056814">
    <property type="protein sequence ID" value="KAJ8628080.1"/>
    <property type="molecule type" value="Genomic_DNA"/>
</dbReference>
<gene>
    <name evidence="1" type="ORF">MRB53_021387</name>
</gene>
<evidence type="ECO:0000313" key="2">
    <source>
        <dbReference type="Proteomes" id="UP001234297"/>
    </source>
</evidence>
<name>A0ACC2L3S6_PERAE</name>
<proteinExistence type="predicted"/>
<comment type="caution">
    <text evidence="1">The sequence shown here is derived from an EMBL/GenBank/DDBJ whole genome shotgun (WGS) entry which is preliminary data.</text>
</comment>
<protein>
    <submittedName>
        <fullName evidence="1">Uncharacterized protein</fullName>
    </submittedName>
</protein>
<accession>A0ACC2L3S6</accession>
<dbReference type="Proteomes" id="UP001234297">
    <property type="component" value="Chromosome 6"/>
</dbReference>
<sequence length="150" mass="16523">MEMVLGSEEKSKGCCVGWKEIRKMEVCAWAWRNGKMGLDCDGCWLREEDEVGCGVAMLVVLRRRGLLVMAKETRRMRGLGEERMVIQGRRWKMKIWSGDGGSAQGGDGGGEAKMVMGREGEDDGGCEVGEDQEGDDGEMAVVRGSLLRMV</sequence>
<reference evidence="1 2" key="1">
    <citation type="journal article" date="2022" name="Hortic Res">
        <title>A haplotype resolved chromosomal level avocado genome allows analysis of novel avocado genes.</title>
        <authorList>
            <person name="Nath O."/>
            <person name="Fletcher S.J."/>
            <person name="Hayward A."/>
            <person name="Shaw L.M."/>
            <person name="Masouleh A.K."/>
            <person name="Furtado A."/>
            <person name="Henry R.J."/>
            <person name="Mitter N."/>
        </authorList>
    </citation>
    <scope>NUCLEOTIDE SEQUENCE [LARGE SCALE GENOMIC DNA]</scope>
    <source>
        <strain evidence="2">cv. Hass</strain>
    </source>
</reference>
<evidence type="ECO:0000313" key="1">
    <source>
        <dbReference type="EMBL" id="KAJ8628080.1"/>
    </source>
</evidence>